<keyword evidence="2" id="KW-1185">Reference proteome</keyword>
<organism evidence="1 2">
    <name type="scientific">Lichtheimia corymbifera JMRC:FSU:9682</name>
    <dbReference type="NCBI Taxonomy" id="1263082"/>
    <lineage>
        <taxon>Eukaryota</taxon>
        <taxon>Fungi</taxon>
        <taxon>Fungi incertae sedis</taxon>
        <taxon>Mucoromycota</taxon>
        <taxon>Mucoromycotina</taxon>
        <taxon>Mucoromycetes</taxon>
        <taxon>Mucorales</taxon>
        <taxon>Lichtheimiaceae</taxon>
        <taxon>Lichtheimia</taxon>
    </lineage>
</organism>
<reference evidence="1" key="1">
    <citation type="submission" date="2013-08" db="EMBL/GenBank/DDBJ databases">
        <title>Gene expansion shapes genome architecture in the human pathogen Lichtheimia corymbifera: an evolutionary genomics analysis in the ancient terrestrial Mucorales (Mucoromycotina).</title>
        <authorList>
            <person name="Schwartze V.U."/>
            <person name="Winter S."/>
            <person name="Shelest E."/>
            <person name="Marcet-Houben M."/>
            <person name="Horn F."/>
            <person name="Wehner S."/>
            <person name="Hoffmann K."/>
            <person name="Riege K."/>
            <person name="Sammeth M."/>
            <person name="Nowrousian M."/>
            <person name="Valiante V."/>
            <person name="Linde J."/>
            <person name="Jacobsen I.D."/>
            <person name="Marz M."/>
            <person name="Brakhage A.A."/>
            <person name="Gabaldon T."/>
            <person name="Bocker S."/>
            <person name="Voigt K."/>
        </authorList>
    </citation>
    <scope>NUCLEOTIDE SEQUENCE [LARGE SCALE GENOMIC DNA]</scope>
    <source>
        <strain evidence="1">FSU 9682</strain>
    </source>
</reference>
<dbReference type="Proteomes" id="UP000027586">
    <property type="component" value="Unassembled WGS sequence"/>
</dbReference>
<dbReference type="AlphaFoldDB" id="A0A068RID2"/>
<sequence>MRPITVTDYLKEHFTTHDFDFLDLLKSLDPNPADRPLIEEEIRSAVAAILENAMQPTGLKNLASKIAVSDFRILRSNEVDNYWRVLHLQSISMRNAAKLYEESLKRLGAQTRSRSKQPKQDMLHESDGVMLSGMKTSAGSIIKTQAARTAKDFTYETLNDEQKNTVCCGLNSIVDLSNNSKDKDSQRSQFTDEAWQELKNRVYVSRTMPSPSPAVEEALKELEKLAKKDIKKAYRLSLTTLADNVFSEDEPYFEIYAHILRLMTRENSILYDDTKKRTEQDYLGQVWTPIFASVFNDTILKLKWGDSVTTESTLAKKRLFGDEGGAGCLGDRIDVRVVTTIQDRDYDVVNGEFASIVTGEGKFFADHRKVLRESKLIVDSIAGNTNTNRREIPRIIVPSFQATGLDGEIMVLKRPAPGLYTAQHIGSIPIPSDVSNLKWLRTKCIPRLMFMKKHAIKNAKILSAAATKDNRAKRLKSKASMRSPSAELDEEVGINNSERYVMIENWIHIYHHHHHGRFFYEKECRQDMDTHTHHHHIPTMIVPVPEKEHKTPCHLPAFYLLRS</sequence>
<dbReference type="VEuPathDB" id="FungiDB:LCOR_01207.1"/>
<accession>A0A068RID2</accession>
<dbReference type="EMBL" id="CBTN010000003">
    <property type="protein sequence ID" value="CDH49465.1"/>
    <property type="molecule type" value="Genomic_DNA"/>
</dbReference>
<proteinExistence type="predicted"/>
<evidence type="ECO:0000313" key="1">
    <source>
        <dbReference type="EMBL" id="CDH49465.1"/>
    </source>
</evidence>
<dbReference type="STRING" id="1263082.A0A068RID2"/>
<comment type="caution">
    <text evidence="1">The sequence shown here is derived from an EMBL/GenBank/DDBJ whole genome shotgun (WGS) entry which is preliminary data.</text>
</comment>
<name>A0A068RID2_9FUNG</name>
<evidence type="ECO:0000313" key="2">
    <source>
        <dbReference type="Proteomes" id="UP000027586"/>
    </source>
</evidence>
<dbReference type="OrthoDB" id="2225568at2759"/>
<protein>
    <submittedName>
        <fullName evidence="1">Uncharacterized protein</fullName>
    </submittedName>
</protein>
<gene>
    <name evidence="1" type="ORF">LCOR_01207.1</name>
</gene>